<evidence type="ECO:0000256" key="1">
    <source>
        <dbReference type="SAM" id="MobiDB-lite"/>
    </source>
</evidence>
<comment type="caution">
    <text evidence="2">The sequence shown here is derived from an EMBL/GenBank/DDBJ whole genome shotgun (WGS) entry which is preliminary data.</text>
</comment>
<dbReference type="AlphaFoldDB" id="A0A9D4CN88"/>
<protein>
    <submittedName>
        <fullName evidence="2">Uncharacterized protein</fullName>
    </submittedName>
</protein>
<dbReference type="Proteomes" id="UP000828390">
    <property type="component" value="Unassembled WGS sequence"/>
</dbReference>
<organism evidence="2 3">
    <name type="scientific">Dreissena polymorpha</name>
    <name type="common">Zebra mussel</name>
    <name type="synonym">Mytilus polymorpha</name>
    <dbReference type="NCBI Taxonomy" id="45954"/>
    <lineage>
        <taxon>Eukaryota</taxon>
        <taxon>Metazoa</taxon>
        <taxon>Spiralia</taxon>
        <taxon>Lophotrochozoa</taxon>
        <taxon>Mollusca</taxon>
        <taxon>Bivalvia</taxon>
        <taxon>Autobranchia</taxon>
        <taxon>Heteroconchia</taxon>
        <taxon>Euheterodonta</taxon>
        <taxon>Imparidentia</taxon>
        <taxon>Neoheterodontei</taxon>
        <taxon>Myida</taxon>
        <taxon>Dreissenoidea</taxon>
        <taxon>Dreissenidae</taxon>
        <taxon>Dreissena</taxon>
    </lineage>
</organism>
<reference evidence="2" key="2">
    <citation type="submission" date="2020-11" db="EMBL/GenBank/DDBJ databases">
        <authorList>
            <person name="McCartney M.A."/>
            <person name="Auch B."/>
            <person name="Kono T."/>
            <person name="Mallez S."/>
            <person name="Becker A."/>
            <person name="Gohl D.M."/>
            <person name="Silverstein K.A.T."/>
            <person name="Koren S."/>
            <person name="Bechman K.B."/>
            <person name="Herman A."/>
            <person name="Abrahante J.E."/>
            <person name="Garbe J."/>
        </authorList>
    </citation>
    <scope>NUCLEOTIDE SEQUENCE</scope>
    <source>
        <strain evidence="2">Duluth1</strain>
        <tissue evidence="2">Whole animal</tissue>
    </source>
</reference>
<feature type="region of interest" description="Disordered" evidence="1">
    <location>
        <begin position="22"/>
        <end position="56"/>
    </location>
</feature>
<sequence>MLGNTCLETPAHNGCSFVATGRRRSGRARTPLLGPEWAGPRTVAHAGNTSDYPTEM</sequence>
<accession>A0A9D4CN88</accession>
<name>A0A9D4CN88_DREPO</name>
<evidence type="ECO:0000313" key="3">
    <source>
        <dbReference type="Proteomes" id="UP000828390"/>
    </source>
</evidence>
<reference evidence="2" key="1">
    <citation type="journal article" date="2019" name="bioRxiv">
        <title>The Genome of the Zebra Mussel, Dreissena polymorpha: A Resource for Invasive Species Research.</title>
        <authorList>
            <person name="McCartney M.A."/>
            <person name="Auch B."/>
            <person name="Kono T."/>
            <person name="Mallez S."/>
            <person name="Zhang Y."/>
            <person name="Obille A."/>
            <person name="Becker A."/>
            <person name="Abrahante J.E."/>
            <person name="Garbe J."/>
            <person name="Badalamenti J.P."/>
            <person name="Herman A."/>
            <person name="Mangelson H."/>
            <person name="Liachko I."/>
            <person name="Sullivan S."/>
            <person name="Sone E.D."/>
            <person name="Koren S."/>
            <person name="Silverstein K.A.T."/>
            <person name="Beckman K.B."/>
            <person name="Gohl D.M."/>
        </authorList>
    </citation>
    <scope>NUCLEOTIDE SEQUENCE</scope>
    <source>
        <strain evidence="2">Duluth1</strain>
        <tissue evidence="2">Whole animal</tissue>
    </source>
</reference>
<gene>
    <name evidence="2" type="ORF">DPMN_053240</name>
</gene>
<keyword evidence="3" id="KW-1185">Reference proteome</keyword>
<feature type="compositionally biased region" description="Polar residues" evidence="1">
    <location>
        <begin position="47"/>
        <end position="56"/>
    </location>
</feature>
<proteinExistence type="predicted"/>
<evidence type="ECO:0000313" key="2">
    <source>
        <dbReference type="EMBL" id="KAH3727310.1"/>
    </source>
</evidence>
<dbReference type="EMBL" id="JAIWYP010000012">
    <property type="protein sequence ID" value="KAH3727310.1"/>
    <property type="molecule type" value="Genomic_DNA"/>
</dbReference>